<name>A0ABN7RUA1_OIKDI</name>
<gene>
    <name evidence="1" type="ORF">OKIOD_LOCUS1700</name>
</gene>
<evidence type="ECO:0000313" key="1">
    <source>
        <dbReference type="EMBL" id="CAG5082498.1"/>
    </source>
</evidence>
<keyword evidence="2" id="KW-1185">Reference proteome</keyword>
<dbReference type="Proteomes" id="UP001158576">
    <property type="component" value="Chromosome PAR"/>
</dbReference>
<dbReference type="EMBL" id="OU015568">
    <property type="protein sequence ID" value="CAG5082498.1"/>
    <property type="molecule type" value="Genomic_DNA"/>
</dbReference>
<proteinExistence type="predicted"/>
<organism evidence="1 2">
    <name type="scientific">Oikopleura dioica</name>
    <name type="common">Tunicate</name>
    <dbReference type="NCBI Taxonomy" id="34765"/>
    <lineage>
        <taxon>Eukaryota</taxon>
        <taxon>Metazoa</taxon>
        <taxon>Chordata</taxon>
        <taxon>Tunicata</taxon>
        <taxon>Appendicularia</taxon>
        <taxon>Copelata</taxon>
        <taxon>Oikopleuridae</taxon>
        <taxon>Oikopleura</taxon>
    </lineage>
</organism>
<evidence type="ECO:0000313" key="2">
    <source>
        <dbReference type="Proteomes" id="UP001158576"/>
    </source>
</evidence>
<protein>
    <submittedName>
        <fullName evidence="1">Oidioi.mRNA.OKI2018_I69.PAR.g10142.t1.cds</fullName>
    </submittedName>
</protein>
<sequence length="144" mass="16329">MYPMTQIVTGNLPSYTTGEEGGLITAQGWAWAAALALCGRDGYETIMNKLRTRETYHAVKQAHPKLIAERFGEFDKTIPSFENPQVDETIIAKMIDAKGSPLLAPESFSKPCQGLIFSLRNMMCFMMIKSRLQKWRKCSDRTFR</sequence>
<reference evidence="1 2" key="1">
    <citation type="submission" date="2021-04" db="EMBL/GenBank/DDBJ databases">
        <authorList>
            <person name="Bliznina A."/>
        </authorList>
    </citation>
    <scope>NUCLEOTIDE SEQUENCE [LARGE SCALE GENOMIC DNA]</scope>
</reference>
<accession>A0ABN7RUA1</accession>